<reference evidence="3 4" key="1">
    <citation type="submission" date="2016-10" db="EMBL/GenBank/DDBJ databases">
        <authorList>
            <person name="de Groot N.N."/>
        </authorList>
    </citation>
    <scope>NUCLEOTIDE SEQUENCE [LARGE SCALE GENOMIC DNA]</scope>
    <source>
        <strain evidence="3 4">CPCC 202808</strain>
    </source>
</reference>
<dbReference type="EMBL" id="JACBZA010000001">
    <property type="protein sequence ID" value="NYH82541.1"/>
    <property type="molecule type" value="Genomic_DNA"/>
</dbReference>
<keyword evidence="5" id="KW-1185">Reference proteome</keyword>
<accession>A0A1I2QQI0</accession>
<dbReference type="EMBL" id="FOOI01000005">
    <property type="protein sequence ID" value="SFG30594.1"/>
    <property type="molecule type" value="Genomic_DNA"/>
</dbReference>
<reference evidence="2 5" key="2">
    <citation type="submission" date="2020-07" db="EMBL/GenBank/DDBJ databases">
        <title>Sequencing the genomes of 1000 actinobacteria strains.</title>
        <authorList>
            <person name="Klenk H.-P."/>
        </authorList>
    </citation>
    <scope>NUCLEOTIDE SEQUENCE [LARGE SCALE GENOMIC DNA]</scope>
    <source>
        <strain evidence="2 5">DSM 45117</strain>
    </source>
</reference>
<evidence type="ECO:0000313" key="4">
    <source>
        <dbReference type="Proteomes" id="UP000199052"/>
    </source>
</evidence>
<sequence>MRGHRCFTALTAALLLTVAATACSAQREADLEEVLGIPPGVNYIVEPFRHTGDHTLSFTPPTEVFSVAFVCRGGGHYRIFPEGDERSRLYTCDGGQFSGAYPTDGGPQTLRIDVEPDATWQLAVVEDDPLVAKFH</sequence>
<name>A0A1I2QQI0_9ACTN</name>
<gene>
    <name evidence="2" type="ORF">FHR37_001392</name>
    <name evidence="3" type="ORF">SAMN05421678_10552</name>
</gene>
<organism evidence="3 4">
    <name type="scientific">Actinopolymorpha cephalotaxi</name>
    <dbReference type="NCBI Taxonomy" id="504797"/>
    <lineage>
        <taxon>Bacteria</taxon>
        <taxon>Bacillati</taxon>
        <taxon>Actinomycetota</taxon>
        <taxon>Actinomycetes</taxon>
        <taxon>Propionibacteriales</taxon>
        <taxon>Actinopolymorphaceae</taxon>
        <taxon>Actinopolymorpha</taxon>
    </lineage>
</organism>
<evidence type="ECO:0000313" key="5">
    <source>
        <dbReference type="Proteomes" id="UP000533017"/>
    </source>
</evidence>
<protein>
    <recommendedName>
        <fullName evidence="6">Lipoprotein</fullName>
    </recommendedName>
</protein>
<dbReference type="PROSITE" id="PS51257">
    <property type="entry name" value="PROKAR_LIPOPROTEIN"/>
    <property type="match status" value="1"/>
</dbReference>
<dbReference type="STRING" id="504797.SAMN05421678_10552"/>
<dbReference type="Proteomes" id="UP000199052">
    <property type="component" value="Unassembled WGS sequence"/>
</dbReference>
<evidence type="ECO:0000256" key="1">
    <source>
        <dbReference type="SAM" id="SignalP"/>
    </source>
</evidence>
<evidence type="ECO:0000313" key="2">
    <source>
        <dbReference type="EMBL" id="NYH82541.1"/>
    </source>
</evidence>
<evidence type="ECO:0008006" key="6">
    <source>
        <dbReference type="Google" id="ProtNLM"/>
    </source>
</evidence>
<dbReference type="AlphaFoldDB" id="A0A1I2QQI0"/>
<keyword evidence="1" id="KW-0732">Signal</keyword>
<feature type="chain" id="PRO_5038966469" description="Lipoprotein" evidence="1">
    <location>
        <begin position="26"/>
        <end position="135"/>
    </location>
</feature>
<proteinExistence type="predicted"/>
<feature type="signal peptide" evidence="1">
    <location>
        <begin position="1"/>
        <end position="25"/>
    </location>
</feature>
<dbReference type="RefSeq" id="WP_092882939.1">
    <property type="nucleotide sequence ID" value="NZ_FOOI01000005.1"/>
</dbReference>
<evidence type="ECO:0000313" key="3">
    <source>
        <dbReference type="EMBL" id="SFG30594.1"/>
    </source>
</evidence>
<dbReference type="Proteomes" id="UP000533017">
    <property type="component" value="Unassembled WGS sequence"/>
</dbReference>